<dbReference type="GO" id="GO:0016874">
    <property type="term" value="F:ligase activity"/>
    <property type="evidence" value="ECO:0007669"/>
    <property type="project" value="UniProtKB-KW"/>
</dbReference>
<evidence type="ECO:0000256" key="3">
    <source>
        <dbReference type="ARBA" id="ARBA00022989"/>
    </source>
</evidence>
<dbReference type="InterPro" id="IPR007016">
    <property type="entry name" value="O-antigen_ligase-rel_domated"/>
</dbReference>
<keyword evidence="7" id="KW-0436">Ligase</keyword>
<feature type="transmembrane region" description="Helical" evidence="5">
    <location>
        <begin position="210"/>
        <end position="236"/>
    </location>
</feature>
<feature type="domain" description="O-antigen ligase-related" evidence="6">
    <location>
        <begin position="209"/>
        <end position="363"/>
    </location>
</feature>
<feature type="transmembrane region" description="Helical" evidence="5">
    <location>
        <begin position="140"/>
        <end position="161"/>
    </location>
</feature>
<evidence type="ECO:0000256" key="1">
    <source>
        <dbReference type="ARBA" id="ARBA00004141"/>
    </source>
</evidence>
<accession>A0A941I7M3</accession>
<feature type="transmembrane region" description="Helical" evidence="5">
    <location>
        <begin position="407"/>
        <end position="425"/>
    </location>
</feature>
<comment type="subcellular location">
    <subcellularLocation>
        <location evidence="1">Membrane</location>
        <topology evidence="1">Multi-pass membrane protein</topology>
    </subcellularLocation>
</comment>
<evidence type="ECO:0000313" key="7">
    <source>
        <dbReference type="EMBL" id="MBR7781988.1"/>
    </source>
</evidence>
<keyword evidence="2 5" id="KW-0812">Transmembrane</keyword>
<comment type="caution">
    <text evidence="7">The sequence shown here is derived from an EMBL/GenBank/DDBJ whole genome shotgun (WGS) entry which is preliminary data.</text>
</comment>
<dbReference type="PANTHER" id="PTHR37422:SF17">
    <property type="entry name" value="O-ANTIGEN LIGASE"/>
    <property type="match status" value="1"/>
</dbReference>
<keyword evidence="4 5" id="KW-0472">Membrane</keyword>
<sequence>MQLPLKSSTSVLSPIAEAWLLRLIVILFVVFALLPYGISWDYTGASSLTMEGSLAVKLEWGSLFAVSGFLLYQYPAQTIRNLKALNPFLILILLWCLGSFLWSPMPGVTLKRAIQLYGFVAIGLALQISPHPVRLIISSMLYTLMVMLAASFVMGVVNPTIGIDYELGGAWRGILSQKNELGQVAAMAILLWQVLACITKVNVRVMAFSLIFAFLMLVLSKSSTSMIVTITTSSIFHLLRKPRIDSEYAITRVLLGILCVTLIALFVFFMQESRLPTSAEVTAPIAGLFGKASDLTGRTDIWELVWLEIRRHWVIGLGYGSFWLGPDSLSQYVIDALHWIPLQSHNGYLDILNEQGLVGLTLTVLVILFHAYSLIKMRRTDQTQAAFWTAMLLIIVVTNFTESSLFRGFGFLNVFFFIAMCTVTSHNRAQRDKTIQDFSNFRPARKPGFSTQR</sequence>
<protein>
    <submittedName>
        <fullName evidence="7">O-antigen ligase family protein</fullName>
    </submittedName>
</protein>
<keyword evidence="3 5" id="KW-1133">Transmembrane helix</keyword>
<feature type="transmembrane region" description="Helical" evidence="5">
    <location>
        <begin position="248"/>
        <end position="269"/>
    </location>
</feature>
<reference evidence="7" key="1">
    <citation type="submission" date="2021-04" db="EMBL/GenBank/DDBJ databases">
        <title>novel species isolated from subtropical streams in China.</title>
        <authorList>
            <person name="Lu H."/>
        </authorList>
    </citation>
    <scope>NUCLEOTIDE SEQUENCE</scope>
    <source>
        <strain evidence="7">LFS511W</strain>
    </source>
</reference>
<evidence type="ECO:0000256" key="4">
    <source>
        <dbReference type="ARBA" id="ARBA00023136"/>
    </source>
</evidence>
<name>A0A941I7M3_9BURK</name>
<dbReference type="GO" id="GO:0016020">
    <property type="term" value="C:membrane"/>
    <property type="evidence" value="ECO:0007669"/>
    <property type="project" value="UniProtKB-SubCell"/>
</dbReference>
<feature type="transmembrane region" description="Helical" evidence="5">
    <location>
        <begin position="354"/>
        <end position="373"/>
    </location>
</feature>
<dbReference type="EMBL" id="JAGSPN010000004">
    <property type="protein sequence ID" value="MBR7781988.1"/>
    <property type="molecule type" value="Genomic_DNA"/>
</dbReference>
<evidence type="ECO:0000256" key="5">
    <source>
        <dbReference type="SAM" id="Phobius"/>
    </source>
</evidence>
<feature type="transmembrane region" description="Helical" evidence="5">
    <location>
        <begin position="385"/>
        <end position="401"/>
    </location>
</feature>
<dbReference type="RefSeq" id="WP_212687335.1">
    <property type="nucleotide sequence ID" value="NZ_JAGSPN010000004.1"/>
</dbReference>
<keyword evidence="8" id="KW-1185">Reference proteome</keyword>
<dbReference type="AlphaFoldDB" id="A0A941I7M3"/>
<feature type="transmembrane region" description="Helical" evidence="5">
    <location>
        <begin position="84"/>
        <end position="102"/>
    </location>
</feature>
<dbReference type="InterPro" id="IPR051533">
    <property type="entry name" value="WaaL-like"/>
</dbReference>
<evidence type="ECO:0000256" key="2">
    <source>
        <dbReference type="ARBA" id="ARBA00022692"/>
    </source>
</evidence>
<feature type="transmembrane region" description="Helical" evidence="5">
    <location>
        <begin position="20"/>
        <end position="40"/>
    </location>
</feature>
<dbReference type="Pfam" id="PF04932">
    <property type="entry name" value="Wzy_C"/>
    <property type="match status" value="1"/>
</dbReference>
<proteinExistence type="predicted"/>
<evidence type="ECO:0000259" key="6">
    <source>
        <dbReference type="Pfam" id="PF04932"/>
    </source>
</evidence>
<evidence type="ECO:0000313" key="8">
    <source>
        <dbReference type="Proteomes" id="UP000680067"/>
    </source>
</evidence>
<gene>
    <name evidence="7" type="ORF">KDM89_07540</name>
</gene>
<organism evidence="7 8">
    <name type="scientific">Undibacterium luofuense</name>
    <dbReference type="NCBI Taxonomy" id="2828733"/>
    <lineage>
        <taxon>Bacteria</taxon>
        <taxon>Pseudomonadati</taxon>
        <taxon>Pseudomonadota</taxon>
        <taxon>Betaproteobacteria</taxon>
        <taxon>Burkholderiales</taxon>
        <taxon>Oxalobacteraceae</taxon>
        <taxon>Undibacterium</taxon>
    </lineage>
</organism>
<feature type="transmembrane region" description="Helical" evidence="5">
    <location>
        <begin position="114"/>
        <end position="133"/>
    </location>
</feature>
<dbReference type="PANTHER" id="PTHR37422">
    <property type="entry name" value="TEICHURONIC ACID BIOSYNTHESIS PROTEIN TUAE"/>
    <property type="match status" value="1"/>
</dbReference>
<dbReference type="Proteomes" id="UP000680067">
    <property type="component" value="Unassembled WGS sequence"/>
</dbReference>